<dbReference type="Proteomes" id="UP001454036">
    <property type="component" value="Unassembled WGS sequence"/>
</dbReference>
<dbReference type="PANTHER" id="PTHR11439:SF498">
    <property type="entry name" value="DNAK FAMILY PROTEIN"/>
    <property type="match status" value="1"/>
</dbReference>
<keyword evidence="1" id="KW-0675">Receptor</keyword>
<evidence type="ECO:0000313" key="2">
    <source>
        <dbReference type="Proteomes" id="UP001454036"/>
    </source>
</evidence>
<protein>
    <submittedName>
        <fullName evidence="1">Transmembrane signal receptor</fullName>
    </submittedName>
</protein>
<sequence length="201" mass="23009">MDKELEVLYVNCAWDIVSLPATKHAISCIVMKQRKYTKELLEDSGLTEFKKVLTLLPLQVKYTPDAGDLVYDLEFYRSMIGKLNFLTNARPDLSFVVRTLSQFMQRPRMPHLDAWFHLLAYVLHTPGHDLILKGDCHFALKDFSDSNWAACPTTRLSVTGYLVTLGSSLISWKSKRQSTLLIALLRPSITLWLRPPLRLQG</sequence>
<name>A0AAV3RET1_LITER</name>
<proteinExistence type="predicted"/>
<dbReference type="EMBL" id="BAABME010008963">
    <property type="protein sequence ID" value="GAA0174206.1"/>
    <property type="molecule type" value="Genomic_DNA"/>
</dbReference>
<gene>
    <name evidence="1" type="ORF">LIER_27648</name>
</gene>
<keyword evidence="1" id="KW-0812">Transmembrane</keyword>
<reference evidence="1 2" key="1">
    <citation type="submission" date="2024-01" db="EMBL/GenBank/DDBJ databases">
        <title>The complete chloroplast genome sequence of Lithospermum erythrorhizon: insights into the phylogenetic relationship among Boraginaceae species and the maternal lineages of purple gromwells.</title>
        <authorList>
            <person name="Okada T."/>
            <person name="Watanabe K."/>
        </authorList>
    </citation>
    <scope>NUCLEOTIDE SEQUENCE [LARGE SCALE GENOMIC DNA]</scope>
</reference>
<keyword evidence="1" id="KW-0472">Membrane</keyword>
<organism evidence="1 2">
    <name type="scientific">Lithospermum erythrorhizon</name>
    <name type="common">Purple gromwell</name>
    <name type="synonym">Lithospermum officinale var. erythrorhizon</name>
    <dbReference type="NCBI Taxonomy" id="34254"/>
    <lineage>
        <taxon>Eukaryota</taxon>
        <taxon>Viridiplantae</taxon>
        <taxon>Streptophyta</taxon>
        <taxon>Embryophyta</taxon>
        <taxon>Tracheophyta</taxon>
        <taxon>Spermatophyta</taxon>
        <taxon>Magnoliopsida</taxon>
        <taxon>eudicotyledons</taxon>
        <taxon>Gunneridae</taxon>
        <taxon>Pentapetalae</taxon>
        <taxon>asterids</taxon>
        <taxon>lamiids</taxon>
        <taxon>Boraginales</taxon>
        <taxon>Boraginaceae</taxon>
        <taxon>Boraginoideae</taxon>
        <taxon>Lithospermeae</taxon>
        <taxon>Lithospermum</taxon>
    </lineage>
</organism>
<accession>A0AAV3RET1</accession>
<evidence type="ECO:0000313" key="1">
    <source>
        <dbReference type="EMBL" id="GAA0174206.1"/>
    </source>
</evidence>
<comment type="caution">
    <text evidence="1">The sequence shown here is derived from an EMBL/GenBank/DDBJ whole genome shotgun (WGS) entry which is preliminary data.</text>
</comment>
<keyword evidence="2" id="KW-1185">Reference proteome</keyword>
<dbReference type="AlphaFoldDB" id="A0AAV3RET1"/>
<dbReference type="PANTHER" id="PTHR11439">
    <property type="entry name" value="GAG-POL-RELATED RETROTRANSPOSON"/>
    <property type="match status" value="1"/>
</dbReference>